<dbReference type="AlphaFoldDB" id="X1G546"/>
<protein>
    <recommendedName>
        <fullName evidence="2">Major facilitator superfamily (MFS) profile domain-containing protein</fullName>
    </recommendedName>
</protein>
<dbReference type="EMBL" id="BARU01019464">
    <property type="protein sequence ID" value="GAH53011.1"/>
    <property type="molecule type" value="Genomic_DNA"/>
</dbReference>
<reference evidence="1" key="1">
    <citation type="journal article" date="2014" name="Front. Microbiol.">
        <title>High frequency of phylogenetically diverse reductive dehalogenase-homologous genes in deep subseafloor sedimentary metagenomes.</title>
        <authorList>
            <person name="Kawai M."/>
            <person name="Futagami T."/>
            <person name="Toyoda A."/>
            <person name="Takaki Y."/>
            <person name="Nishi S."/>
            <person name="Hori S."/>
            <person name="Arai W."/>
            <person name="Tsubouchi T."/>
            <person name="Morono Y."/>
            <person name="Uchiyama I."/>
            <person name="Ito T."/>
            <person name="Fujiyama A."/>
            <person name="Inagaki F."/>
            <person name="Takami H."/>
        </authorList>
    </citation>
    <scope>NUCLEOTIDE SEQUENCE</scope>
    <source>
        <strain evidence="1">Expedition CK06-06</strain>
    </source>
</reference>
<evidence type="ECO:0008006" key="2">
    <source>
        <dbReference type="Google" id="ProtNLM"/>
    </source>
</evidence>
<accession>X1G546</accession>
<proteinExistence type="predicted"/>
<name>X1G546_9ZZZZ</name>
<organism evidence="1">
    <name type="scientific">marine sediment metagenome</name>
    <dbReference type="NCBI Taxonomy" id="412755"/>
    <lineage>
        <taxon>unclassified sequences</taxon>
        <taxon>metagenomes</taxon>
        <taxon>ecological metagenomes</taxon>
    </lineage>
</organism>
<feature type="non-terminal residue" evidence="1">
    <location>
        <position position="1"/>
    </location>
</feature>
<comment type="caution">
    <text evidence="1">The sequence shown here is derived from an EMBL/GenBank/DDBJ whole genome shotgun (WGS) entry which is preliminary data.</text>
</comment>
<sequence>WIQATKYILENDIKNKDRLITIFLNFYPIGHITAPFIASSLINNGINWRYSYVVMIF</sequence>
<evidence type="ECO:0000313" key="1">
    <source>
        <dbReference type="EMBL" id="GAH53011.1"/>
    </source>
</evidence>
<gene>
    <name evidence="1" type="ORF">S03H2_32050</name>
</gene>